<dbReference type="Proteomes" id="UP000295252">
    <property type="component" value="Chromosome X"/>
</dbReference>
<dbReference type="EMBL" id="HG739150">
    <property type="protein sequence ID" value="CDP12457.1"/>
    <property type="molecule type" value="Genomic_DNA"/>
</dbReference>
<dbReference type="GO" id="GO:1990904">
    <property type="term" value="C:ribonucleoprotein complex"/>
    <property type="evidence" value="ECO:0007669"/>
    <property type="project" value="UniProtKB-KW"/>
</dbReference>
<dbReference type="SUPFAM" id="SSF55811">
    <property type="entry name" value="Nudix"/>
    <property type="match status" value="1"/>
</dbReference>
<keyword evidence="8" id="KW-0961">Cell wall biogenesis/degradation</keyword>
<dbReference type="Pfam" id="PF03283">
    <property type="entry name" value="PAE"/>
    <property type="match status" value="1"/>
</dbReference>
<dbReference type="STRING" id="49390.A0A068UVX3"/>
<keyword evidence="5" id="KW-0134">Cell wall</keyword>
<dbReference type="InterPro" id="IPR036394">
    <property type="entry name" value="Ribosomal_uL22_sf"/>
</dbReference>
<dbReference type="PANTHER" id="PTHR13994">
    <property type="entry name" value="NUDIX HYDROLASE RELATED"/>
    <property type="match status" value="1"/>
</dbReference>
<gene>
    <name evidence="10" type="ORF">GSCOC_T00036035001</name>
</gene>
<dbReference type="AlphaFoldDB" id="A0A068UVX3"/>
<evidence type="ECO:0000256" key="6">
    <source>
        <dbReference type="ARBA" id="ARBA00022980"/>
    </source>
</evidence>
<reference evidence="11" key="1">
    <citation type="journal article" date="2014" name="Science">
        <title>The coffee genome provides insight into the convergent evolution of caffeine biosynthesis.</title>
        <authorList>
            <person name="Denoeud F."/>
            <person name="Carretero-Paulet L."/>
            <person name="Dereeper A."/>
            <person name="Droc G."/>
            <person name="Guyot R."/>
            <person name="Pietrella M."/>
            <person name="Zheng C."/>
            <person name="Alberti A."/>
            <person name="Anthony F."/>
            <person name="Aprea G."/>
            <person name="Aury J.M."/>
            <person name="Bento P."/>
            <person name="Bernard M."/>
            <person name="Bocs S."/>
            <person name="Campa C."/>
            <person name="Cenci A."/>
            <person name="Combes M.C."/>
            <person name="Crouzillat D."/>
            <person name="Da Silva C."/>
            <person name="Daddiego L."/>
            <person name="De Bellis F."/>
            <person name="Dussert S."/>
            <person name="Garsmeur O."/>
            <person name="Gayraud T."/>
            <person name="Guignon V."/>
            <person name="Jahn K."/>
            <person name="Jamilloux V."/>
            <person name="Joet T."/>
            <person name="Labadie K."/>
            <person name="Lan T."/>
            <person name="Leclercq J."/>
            <person name="Lepelley M."/>
            <person name="Leroy T."/>
            <person name="Li L.T."/>
            <person name="Librado P."/>
            <person name="Lopez L."/>
            <person name="Munoz A."/>
            <person name="Noel B."/>
            <person name="Pallavicini A."/>
            <person name="Perrotta G."/>
            <person name="Poncet V."/>
            <person name="Pot D."/>
            <person name="Priyono X."/>
            <person name="Rigoreau M."/>
            <person name="Rouard M."/>
            <person name="Rozas J."/>
            <person name="Tranchant-Dubreuil C."/>
            <person name="VanBuren R."/>
            <person name="Zhang Q."/>
            <person name="Andrade A.C."/>
            <person name="Argout X."/>
            <person name="Bertrand B."/>
            <person name="de Kochko A."/>
            <person name="Graziosi G."/>
            <person name="Henry R.J."/>
            <person name="Jayarama X."/>
            <person name="Ming R."/>
            <person name="Nagai C."/>
            <person name="Rounsley S."/>
            <person name="Sankoff D."/>
            <person name="Giuliano G."/>
            <person name="Albert V.A."/>
            <person name="Wincker P."/>
            <person name="Lashermes P."/>
        </authorList>
    </citation>
    <scope>NUCLEOTIDE SEQUENCE [LARGE SCALE GENOMIC DNA]</scope>
    <source>
        <strain evidence="11">cv. DH200-94</strain>
    </source>
</reference>
<organism evidence="10 11">
    <name type="scientific">Coffea canephora</name>
    <name type="common">Robusta coffee</name>
    <dbReference type="NCBI Taxonomy" id="49390"/>
    <lineage>
        <taxon>Eukaryota</taxon>
        <taxon>Viridiplantae</taxon>
        <taxon>Streptophyta</taxon>
        <taxon>Embryophyta</taxon>
        <taxon>Tracheophyta</taxon>
        <taxon>Spermatophyta</taxon>
        <taxon>Magnoliopsida</taxon>
        <taxon>eudicotyledons</taxon>
        <taxon>Gunneridae</taxon>
        <taxon>Pentapetalae</taxon>
        <taxon>asterids</taxon>
        <taxon>lamiids</taxon>
        <taxon>Gentianales</taxon>
        <taxon>Rubiaceae</taxon>
        <taxon>Ixoroideae</taxon>
        <taxon>Gardenieae complex</taxon>
        <taxon>Bertiereae - Coffeeae clade</taxon>
        <taxon>Coffeeae</taxon>
        <taxon>Coffea</taxon>
    </lineage>
</organism>
<keyword evidence="5" id="KW-0964">Secreted</keyword>
<dbReference type="InterPro" id="IPR001063">
    <property type="entry name" value="Ribosomal_uL22"/>
</dbReference>
<keyword evidence="7 9" id="KW-0687">Ribonucleoprotein</keyword>
<dbReference type="GO" id="GO:0005840">
    <property type="term" value="C:ribosome"/>
    <property type="evidence" value="ECO:0007669"/>
    <property type="project" value="UniProtKB-KW"/>
</dbReference>
<dbReference type="PANTHER" id="PTHR13994:SF26">
    <property type="entry name" value="NUDIX HYDROLASE 5-RELATED"/>
    <property type="match status" value="1"/>
</dbReference>
<evidence type="ECO:0000256" key="4">
    <source>
        <dbReference type="ARBA" id="ARBA00009451"/>
    </source>
</evidence>
<evidence type="ECO:0000313" key="11">
    <source>
        <dbReference type="Proteomes" id="UP000295252"/>
    </source>
</evidence>
<dbReference type="Gene3D" id="3.90.470.10">
    <property type="entry name" value="Ribosomal protein L22/L17"/>
    <property type="match status" value="1"/>
</dbReference>
<proteinExistence type="inferred from homology"/>
<dbReference type="Gene3D" id="3.90.79.10">
    <property type="entry name" value="Nucleoside Triphosphate Pyrophosphohydrolase"/>
    <property type="match status" value="1"/>
</dbReference>
<dbReference type="PhylomeDB" id="A0A068UVX3"/>
<evidence type="ECO:0000256" key="9">
    <source>
        <dbReference type="RuleBase" id="RU004005"/>
    </source>
</evidence>
<comment type="similarity">
    <text evidence="3">Belongs to the pectinacetylesterase family.</text>
</comment>
<dbReference type="InterPro" id="IPR004963">
    <property type="entry name" value="PAE/NOTUM"/>
</dbReference>
<evidence type="ECO:0000313" key="10">
    <source>
        <dbReference type="EMBL" id="CDP12457.1"/>
    </source>
</evidence>
<dbReference type="InterPro" id="IPR003293">
    <property type="entry name" value="Nudix_hydrolase6-like"/>
</dbReference>
<dbReference type="InParanoid" id="A0A068UVX3"/>
<sequence>MTVISNSIIYTLFFYFIRYKNNNVKGLDVDSFFISHIQVNQANKQRRRTYRAHGKINPYMSSPCHIDFVREGRGVAKNLPSTCTRYRDPTSMIDFHFLFQCFFPQNLIDYVKTPLFILNAAYDSWQVMQPLSLASLASPTGVWKLPIGVVNEVQFDISAAAIREVKDETGVIRFFFLLLLFLGDSENHKAFFGKSDLFFVCKMQPLSFDVQKQDSEIEAAKVIL</sequence>
<evidence type="ECO:0000256" key="2">
    <source>
        <dbReference type="ARBA" id="ARBA00004191"/>
    </source>
</evidence>
<evidence type="ECO:0000256" key="5">
    <source>
        <dbReference type="ARBA" id="ARBA00022512"/>
    </source>
</evidence>
<dbReference type="GO" id="GO:0035529">
    <property type="term" value="F:NADH pyrophosphatase activity"/>
    <property type="evidence" value="ECO:0007669"/>
    <property type="project" value="TreeGrafter"/>
</dbReference>
<name>A0A068UVX3_COFCA</name>
<dbReference type="Pfam" id="PF00237">
    <property type="entry name" value="Ribosomal_L22"/>
    <property type="match status" value="1"/>
</dbReference>
<dbReference type="InterPro" id="IPR015797">
    <property type="entry name" value="NUDIX_hydrolase-like_dom_sf"/>
</dbReference>
<dbReference type="GO" id="GO:0003735">
    <property type="term" value="F:structural constituent of ribosome"/>
    <property type="evidence" value="ECO:0007669"/>
    <property type="project" value="InterPro"/>
</dbReference>
<dbReference type="GO" id="GO:0071555">
    <property type="term" value="P:cell wall organization"/>
    <property type="evidence" value="ECO:0007669"/>
    <property type="project" value="UniProtKB-KW"/>
</dbReference>
<evidence type="ECO:0000256" key="7">
    <source>
        <dbReference type="ARBA" id="ARBA00023274"/>
    </source>
</evidence>
<evidence type="ECO:0000256" key="1">
    <source>
        <dbReference type="ARBA" id="ARBA00003534"/>
    </source>
</evidence>
<keyword evidence="6 9" id="KW-0689">Ribosomal protein</keyword>
<dbReference type="GO" id="GO:0006412">
    <property type="term" value="P:translation"/>
    <property type="evidence" value="ECO:0007669"/>
    <property type="project" value="InterPro"/>
</dbReference>
<dbReference type="GO" id="GO:0047631">
    <property type="term" value="F:ADP-ribose diphosphatase activity"/>
    <property type="evidence" value="ECO:0007669"/>
    <property type="project" value="TreeGrafter"/>
</dbReference>
<comment type="subcellular location">
    <subcellularLocation>
        <location evidence="2">Secreted</location>
        <location evidence="2">Cell wall</location>
    </subcellularLocation>
</comment>
<dbReference type="SUPFAM" id="SSF54843">
    <property type="entry name" value="Ribosomal protein L22"/>
    <property type="match status" value="1"/>
</dbReference>
<dbReference type="Gramene" id="CDP12457">
    <property type="protein sequence ID" value="CDP12457"/>
    <property type="gene ID" value="GSCOC_T00036035001"/>
</dbReference>
<evidence type="ECO:0000256" key="8">
    <source>
        <dbReference type="ARBA" id="ARBA00023316"/>
    </source>
</evidence>
<keyword evidence="11" id="KW-1185">Reference proteome</keyword>
<comment type="function">
    <text evidence="1">Hydrolyzes acetyl esters in homogalacturonan regions of pectin. In type I primary cell wall, galacturonic acid residues of pectin can be acetylated at the O-2 and O-3 positions. Decreasing the degree of acetylation of pectin gels in vitro alters their physical properties.</text>
</comment>
<comment type="similarity">
    <text evidence="4 9">Belongs to the universal ribosomal protein uL22 family.</text>
</comment>
<evidence type="ECO:0000256" key="3">
    <source>
        <dbReference type="ARBA" id="ARBA00005784"/>
    </source>
</evidence>
<accession>A0A068UVX3</accession>
<dbReference type="GO" id="GO:0051287">
    <property type="term" value="F:NAD binding"/>
    <property type="evidence" value="ECO:0007669"/>
    <property type="project" value="TreeGrafter"/>
</dbReference>
<protein>
    <submittedName>
        <fullName evidence="10">Uncharacterized protein</fullName>
    </submittedName>
</protein>